<keyword evidence="10" id="KW-1185">Reference proteome</keyword>
<evidence type="ECO:0000256" key="1">
    <source>
        <dbReference type="ARBA" id="ARBA00004651"/>
    </source>
</evidence>
<feature type="transmembrane region" description="Helical" evidence="8">
    <location>
        <begin position="83"/>
        <end position="101"/>
    </location>
</feature>
<dbReference type="PANTHER" id="PTHR30269:SF23">
    <property type="entry name" value="MEMBRANE TRANSPORTER PROTEIN YDHB-RELATED"/>
    <property type="match status" value="1"/>
</dbReference>
<name>A0A1Y1RYX1_9SPIO</name>
<keyword evidence="5 8" id="KW-0812">Transmembrane</keyword>
<keyword evidence="7 8" id="KW-0472">Membrane</keyword>
<evidence type="ECO:0000256" key="5">
    <source>
        <dbReference type="ARBA" id="ARBA00022692"/>
    </source>
</evidence>
<evidence type="ECO:0000256" key="6">
    <source>
        <dbReference type="ARBA" id="ARBA00022989"/>
    </source>
</evidence>
<keyword evidence="4 8" id="KW-1003">Cell membrane</keyword>
<dbReference type="AlphaFoldDB" id="A0A1Y1RYX1"/>
<evidence type="ECO:0000256" key="3">
    <source>
        <dbReference type="ARBA" id="ARBA00022448"/>
    </source>
</evidence>
<comment type="caution">
    <text evidence="9">The sequence shown here is derived from an EMBL/GenBank/DDBJ whole genome shotgun (WGS) entry which is preliminary data.</text>
</comment>
<protein>
    <recommendedName>
        <fullName evidence="8">Probable membrane transporter protein</fullName>
    </recommendedName>
</protein>
<organism evidence="9 10">
    <name type="scientific">Marispirochaeta aestuarii</name>
    <dbReference type="NCBI Taxonomy" id="1963862"/>
    <lineage>
        <taxon>Bacteria</taxon>
        <taxon>Pseudomonadati</taxon>
        <taxon>Spirochaetota</taxon>
        <taxon>Spirochaetia</taxon>
        <taxon>Spirochaetales</taxon>
        <taxon>Spirochaetaceae</taxon>
        <taxon>Marispirochaeta</taxon>
    </lineage>
</organism>
<evidence type="ECO:0000256" key="8">
    <source>
        <dbReference type="RuleBase" id="RU363041"/>
    </source>
</evidence>
<keyword evidence="3" id="KW-0813">Transport</keyword>
<dbReference type="EMBL" id="MWQY01000010">
    <property type="protein sequence ID" value="ORC35137.1"/>
    <property type="molecule type" value="Genomic_DNA"/>
</dbReference>
<dbReference type="InterPro" id="IPR002781">
    <property type="entry name" value="TM_pro_TauE-like"/>
</dbReference>
<feature type="transmembrane region" description="Helical" evidence="8">
    <location>
        <begin position="15"/>
        <end position="31"/>
    </location>
</feature>
<feature type="transmembrane region" description="Helical" evidence="8">
    <location>
        <begin position="108"/>
        <end position="127"/>
    </location>
</feature>
<sequence length="255" mass="28504">MISMFEFLHSFNLDVWQWLLAIIAVAGIGANKTGIVGINLLSVAILAAIFGGKASTGVLMPFLIMADIFAISHYRRSVRWKHLFTILFWALLGVSAALYVGEIIADEYFRIILAAVIFTLLAMTVLSEMSGKRFHPKKHWYVTIFIGLIGGFTSMIGNAAGPIFTLYFVSLRHTKNEYIATRAWFFFIINLIKIPLHLFVWETINPTTLSFNLVLAPAIFLGAVAGILIVRRIPERGYKVFILTATLVSAIMLLF</sequence>
<comment type="subcellular location">
    <subcellularLocation>
        <location evidence="1 8">Cell membrane</location>
        <topology evidence="1 8">Multi-pass membrane protein</topology>
    </subcellularLocation>
</comment>
<evidence type="ECO:0000256" key="4">
    <source>
        <dbReference type="ARBA" id="ARBA00022475"/>
    </source>
</evidence>
<evidence type="ECO:0000256" key="7">
    <source>
        <dbReference type="ARBA" id="ARBA00023136"/>
    </source>
</evidence>
<dbReference type="InterPro" id="IPR052017">
    <property type="entry name" value="TSUP"/>
</dbReference>
<reference evidence="9 10" key="1">
    <citation type="submission" date="2017-03" db="EMBL/GenBank/DDBJ databases">
        <title>Draft Genome sequence of Marispirochaeta sp. strain JC444.</title>
        <authorList>
            <person name="Shivani Y."/>
            <person name="Subhash Y."/>
            <person name="Sasikala C."/>
            <person name="Ramana C."/>
        </authorList>
    </citation>
    <scope>NUCLEOTIDE SEQUENCE [LARGE SCALE GENOMIC DNA]</scope>
    <source>
        <strain evidence="9 10">JC444</strain>
    </source>
</reference>
<proteinExistence type="inferred from homology"/>
<feature type="transmembrane region" description="Helical" evidence="8">
    <location>
        <begin position="183"/>
        <end position="201"/>
    </location>
</feature>
<dbReference type="PANTHER" id="PTHR30269">
    <property type="entry name" value="TRANSMEMBRANE PROTEIN YFCA"/>
    <property type="match status" value="1"/>
</dbReference>
<accession>A0A1Y1RYX1</accession>
<keyword evidence="6 8" id="KW-1133">Transmembrane helix</keyword>
<dbReference type="Pfam" id="PF01925">
    <property type="entry name" value="TauE"/>
    <property type="match status" value="1"/>
</dbReference>
<dbReference type="GO" id="GO:0005886">
    <property type="term" value="C:plasma membrane"/>
    <property type="evidence" value="ECO:0007669"/>
    <property type="project" value="UniProtKB-SubCell"/>
</dbReference>
<feature type="transmembrane region" description="Helical" evidence="8">
    <location>
        <begin position="237"/>
        <end position="254"/>
    </location>
</feature>
<evidence type="ECO:0000313" key="9">
    <source>
        <dbReference type="EMBL" id="ORC35137.1"/>
    </source>
</evidence>
<feature type="transmembrane region" description="Helical" evidence="8">
    <location>
        <begin position="43"/>
        <end position="71"/>
    </location>
</feature>
<feature type="transmembrane region" description="Helical" evidence="8">
    <location>
        <begin position="213"/>
        <end position="230"/>
    </location>
</feature>
<dbReference type="STRING" id="1963862.B4O97_10425"/>
<dbReference type="Proteomes" id="UP000192343">
    <property type="component" value="Unassembled WGS sequence"/>
</dbReference>
<evidence type="ECO:0000256" key="2">
    <source>
        <dbReference type="ARBA" id="ARBA00009142"/>
    </source>
</evidence>
<comment type="similarity">
    <text evidence="2 8">Belongs to the 4-toluene sulfonate uptake permease (TSUP) (TC 2.A.102) family.</text>
</comment>
<evidence type="ECO:0000313" key="10">
    <source>
        <dbReference type="Proteomes" id="UP000192343"/>
    </source>
</evidence>
<gene>
    <name evidence="9" type="ORF">B4O97_10425</name>
</gene>
<feature type="transmembrane region" description="Helical" evidence="8">
    <location>
        <begin position="139"/>
        <end position="171"/>
    </location>
</feature>